<comment type="caution">
    <text evidence="5">The sequence shown here is derived from an EMBL/GenBank/DDBJ whole genome shotgun (WGS) entry which is preliminary data.</text>
</comment>
<evidence type="ECO:0000313" key="7">
    <source>
        <dbReference type="EMBL" id="GAL88174.1"/>
    </source>
</evidence>
<dbReference type="EMBL" id="BBNY01000001">
    <property type="protein sequence ID" value="GAL88174.1"/>
    <property type="molecule type" value="Genomic_DNA"/>
</dbReference>
<dbReference type="GO" id="GO:0043565">
    <property type="term" value="F:sequence-specific DNA binding"/>
    <property type="evidence" value="ECO:0007669"/>
    <property type="project" value="InterPro"/>
</dbReference>
<dbReference type="InterPro" id="IPR009057">
    <property type="entry name" value="Homeodomain-like_sf"/>
</dbReference>
<dbReference type="PANTHER" id="PTHR43280:SF32">
    <property type="entry name" value="TRANSCRIPTIONAL REGULATORY PROTEIN"/>
    <property type="match status" value="1"/>
</dbReference>
<organism evidence="5 8">
    <name type="scientific">Jejuia pallidilutea</name>
    <dbReference type="NCBI Taxonomy" id="504487"/>
    <lineage>
        <taxon>Bacteria</taxon>
        <taxon>Pseudomonadati</taxon>
        <taxon>Bacteroidota</taxon>
        <taxon>Flavobacteriia</taxon>
        <taxon>Flavobacteriales</taxon>
        <taxon>Flavobacteriaceae</taxon>
        <taxon>Jejuia</taxon>
    </lineage>
</organism>
<accession>A0A090VQ60</accession>
<evidence type="ECO:0000259" key="4">
    <source>
        <dbReference type="PROSITE" id="PS01124"/>
    </source>
</evidence>
<protein>
    <submittedName>
        <fullName evidence="5">Transcriptional regulator</fullName>
    </submittedName>
</protein>
<evidence type="ECO:0000256" key="1">
    <source>
        <dbReference type="ARBA" id="ARBA00023015"/>
    </source>
</evidence>
<dbReference type="PANTHER" id="PTHR43280">
    <property type="entry name" value="ARAC-FAMILY TRANSCRIPTIONAL REGULATOR"/>
    <property type="match status" value="1"/>
</dbReference>
<feature type="domain" description="HTH araC/xylS-type" evidence="4">
    <location>
        <begin position="190"/>
        <end position="288"/>
    </location>
</feature>
<dbReference type="InterPro" id="IPR018060">
    <property type="entry name" value="HTH_AraC"/>
</dbReference>
<dbReference type="Pfam" id="PF12833">
    <property type="entry name" value="HTH_18"/>
    <property type="match status" value="1"/>
</dbReference>
<dbReference type="Gene3D" id="1.10.10.60">
    <property type="entry name" value="Homeodomain-like"/>
    <property type="match status" value="1"/>
</dbReference>
<keyword evidence="9" id="KW-1185">Reference proteome</keyword>
<dbReference type="GO" id="GO:0003700">
    <property type="term" value="F:DNA-binding transcription factor activity"/>
    <property type="evidence" value="ECO:0007669"/>
    <property type="project" value="InterPro"/>
</dbReference>
<sequence length="291" mass="33500">MISYLELSDIKQNFESDKNSTQFFFPPKGKQPVISEPYRISSYALGLYHEGTIELIANLNAYPITGKNLIFLPSKVIREWQFTNVNVINSALFFERSFMVEQLGNTSFDKKIQFIQEDTIIHLKLSDANYKGLAIIFENLYQKSKQTSKHRPTLIAHELMTLLLQVDELFLETYNTTDVHDLGRNQELSKEFKRLLSKHILEQRSVSFYAEKLGINPKHLSQVLKQETGHSAIALITQKTILEAKVLLQDASMSIAQIGYALSFKNPSQFGKYFKSKTGMTPKDYRKKLLF</sequence>
<reference evidence="9" key="1">
    <citation type="journal article" date="2014" name="Genome Announc.">
        <title>Draft Genome Sequence of Marine Flavobacterium Jejuia pallidilutea Strain 11shimoA1 and Pigmentation Mutants.</title>
        <authorList>
            <person name="Takatani N."/>
            <person name="Nakanishi M."/>
            <person name="Meirelles P."/>
            <person name="Mino S."/>
            <person name="Suda W."/>
            <person name="Oshima K."/>
            <person name="Hattori M."/>
            <person name="Ohkuma M."/>
            <person name="Hosokawa M."/>
            <person name="Miyashita K."/>
            <person name="Thompson F.L."/>
            <person name="Niwa A."/>
            <person name="Sawabe T."/>
            <person name="Sawabe T."/>
        </authorList>
    </citation>
    <scope>NUCLEOTIDE SEQUENCE [LARGE SCALE GENOMIC DNA]</scope>
    <source>
        <strain evidence="9">JCM 19538</strain>
    </source>
</reference>
<name>A0A090VQ60_9FLAO</name>
<keyword evidence="1" id="KW-0805">Transcription regulation</keyword>
<dbReference type="PROSITE" id="PS01124">
    <property type="entry name" value="HTH_ARAC_FAMILY_2"/>
    <property type="match status" value="1"/>
</dbReference>
<dbReference type="EMBL" id="BBNR01000003">
    <property type="protein sequence ID" value="GAL66143.1"/>
    <property type="molecule type" value="Genomic_DNA"/>
</dbReference>
<keyword evidence="2" id="KW-0238">DNA-binding</keyword>
<evidence type="ECO:0000313" key="8">
    <source>
        <dbReference type="Proteomes" id="UP000029641"/>
    </source>
</evidence>
<evidence type="ECO:0000313" key="9">
    <source>
        <dbReference type="Proteomes" id="UP000030184"/>
    </source>
</evidence>
<dbReference type="EMBL" id="BBNS01000010">
    <property type="protein sequence ID" value="GAL71089.1"/>
    <property type="molecule type" value="Genomic_DNA"/>
</dbReference>
<evidence type="ECO:0000256" key="2">
    <source>
        <dbReference type="ARBA" id="ARBA00023125"/>
    </source>
</evidence>
<dbReference type="Proteomes" id="UP000029646">
    <property type="component" value="Unassembled WGS sequence"/>
</dbReference>
<keyword evidence="3" id="KW-0804">Transcription</keyword>
<gene>
    <name evidence="5" type="ORF">JCM19301_708</name>
    <name evidence="6" type="ORF">JCM19302_518</name>
    <name evidence="7" type="ORF">JCM19538_2537</name>
</gene>
<evidence type="ECO:0000313" key="6">
    <source>
        <dbReference type="EMBL" id="GAL71089.1"/>
    </source>
</evidence>
<evidence type="ECO:0000313" key="5">
    <source>
        <dbReference type="EMBL" id="GAL66143.1"/>
    </source>
</evidence>
<dbReference type="AlphaFoldDB" id="A0A090VQ60"/>
<dbReference type="OrthoDB" id="632644at2"/>
<dbReference type="SUPFAM" id="SSF46689">
    <property type="entry name" value="Homeodomain-like"/>
    <property type="match status" value="1"/>
</dbReference>
<evidence type="ECO:0000256" key="3">
    <source>
        <dbReference type="ARBA" id="ARBA00023163"/>
    </source>
</evidence>
<dbReference type="Proteomes" id="UP000030184">
    <property type="component" value="Unassembled WGS sequence"/>
</dbReference>
<dbReference type="Proteomes" id="UP000029641">
    <property type="component" value="Unassembled WGS sequence"/>
</dbReference>
<dbReference type="SMART" id="SM00342">
    <property type="entry name" value="HTH_ARAC"/>
    <property type="match status" value="1"/>
</dbReference>
<dbReference type="STRING" id="504487.JCM19538_2537"/>
<dbReference type="RefSeq" id="WP_052414965.1">
    <property type="nucleotide sequence ID" value="NZ_BBNR01000003.1"/>
</dbReference>
<proteinExistence type="predicted"/>
<dbReference type="eggNOG" id="COG2207">
    <property type="taxonomic scope" value="Bacteria"/>
</dbReference>